<dbReference type="PROSITE" id="PS00211">
    <property type="entry name" value="ABC_TRANSPORTER_1"/>
    <property type="match status" value="2"/>
</dbReference>
<dbReference type="InterPro" id="IPR027417">
    <property type="entry name" value="P-loop_NTPase"/>
</dbReference>
<evidence type="ECO:0000313" key="4">
    <source>
        <dbReference type="EMBL" id="AVD71789.1"/>
    </source>
</evidence>
<dbReference type="PROSITE" id="PS50893">
    <property type="entry name" value="ABC_TRANSPORTER_2"/>
    <property type="match status" value="2"/>
</dbReference>
<evidence type="ECO:0000256" key="1">
    <source>
        <dbReference type="ARBA" id="ARBA00022741"/>
    </source>
</evidence>
<dbReference type="Proteomes" id="UP000239867">
    <property type="component" value="Chromosome"/>
</dbReference>
<dbReference type="SUPFAM" id="SSF52540">
    <property type="entry name" value="P-loop containing nucleoside triphosphate hydrolases"/>
    <property type="match status" value="2"/>
</dbReference>
<organism evidence="4 5">
    <name type="scientific">Desulfobulbus oralis</name>
    <dbReference type="NCBI Taxonomy" id="1986146"/>
    <lineage>
        <taxon>Bacteria</taxon>
        <taxon>Pseudomonadati</taxon>
        <taxon>Thermodesulfobacteriota</taxon>
        <taxon>Desulfobulbia</taxon>
        <taxon>Desulfobulbales</taxon>
        <taxon>Desulfobulbaceae</taxon>
        <taxon>Desulfobulbus</taxon>
    </lineage>
</organism>
<keyword evidence="5" id="KW-1185">Reference proteome</keyword>
<dbReference type="Gene3D" id="3.40.50.300">
    <property type="entry name" value="P-loop containing nucleotide triphosphate hydrolases"/>
    <property type="match status" value="2"/>
</dbReference>
<evidence type="ECO:0000313" key="5">
    <source>
        <dbReference type="Proteomes" id="UP000239867"/>
    </source>
</evidence>
<dbReference type="InterPro" id="IPR050334">
    <property type="entry name" value="Molybdenum_import_ModC"/>
</dbReference>
<dbReference type="InterPro" id="IPR003439">
    <property type="entry name" value="ABC_transporter-like_ATP-bd"/>
</dbReference>
<evidence type="ECO:0000256" key="2">
    <source>
        <dbReference type="ARBA" id="ARBA00022840"/>
    </source>
</evidence>
<reference evidence="4 5" key="1">
    <citation type="journal article" date="2018" name="MBio">
        <title>Insights into the evolution of host association through the isolation and characterization of a novel human periodontal pathobiont, Desulfobulbus oralis.</title>
        <authorList>
            <person name="Cross K.L."/>
            <person name="Chirania P."/>
            <person name="Xiong W."/>
            <person name="Beall C.J."/>
            <person name="Elkins J.G."/>
            <person name="Giannone R.J."/>
            <person name="Griffen A.L."/>
            <person name="Guss A.M."/>
            <person name="Hettich R.L."/>
            <person name="Joshi S.S."/>
            <person name="Mokrzan E.M."/>
            <person name="Martin R.K."/>
            <person name="Zhulin I.B."/>
            <person name="Leys E.J."/>
            <person name="Podar M."/>
        </authorList>
    </citation>
    <scope>NUCLEOTIDE SEQUENCE [LARGE SCALE GENOMIC DNA]</scope>
    <source>
        <strain evidence="4 5">ORNL</strain>
    </source>
</reference>
<name>A0A2L1GQ30_9BACT</name>
<dbReference type="PANTHER" id="PTHR43514:SF4">
    <property type="entry name" value="ABC TRANSPORTER I FAMILY MEMBER 10"/>
    <property type="match status" value="1"/>
</dbReference>
<proteinExistence type="predicted"/>
<dbReference type="EMBL" id="CP021255">
    <property type="protein sequence ID" value="AVD71789.1"/>
    <property type="molecule type" value="Genomic_DNA"/>
</dbReference>
<feature type="domain" description="ABC transporter" evidence="3">
    <location>
        <begin position="17"/>
        <end position="242"/>
    </location>
</feature>
<dbReference type="OrthoDB" id="9809450at2"/>
<dbReference type="KEGG" id="deo:CAY53_10205"/>
<feature type="domain" description="ABC transporter" evidence="3">
    <location>
        <begin position="265"/>
        <end position="492"/>
    </location>
</feature>
<dbReference type="InterPro" id="IPR003593">
    <property type="entry name" value="AAA+_ATPase"/>
</dbReference>
<dbReference type="PANTHER" id="PTHR43514">
    <property type="entry name" value="ABC TRANSPORTER I FAMILY MEMBER 10"/>
    <property type="match status" value="1"/>
</dbReference>
<accession>A0A2L1GQ30</accession>
<keyword evidence="1" id="KW-0547">Nucleotide-binding</keyword>
<dbReference type="GO" id="GO:0016887">
    <property type="term" value="F:ATP hydrolysis activity"/>
    <property type="evidence" value="ECO:0007669"/>
    <property type="project" value="InterPro"/>
</dbReference>
<protein>
    <submittedName>
        <fullName evidence="4">ABC transporter</fullName>
    </submittedName>
</protein>
<dbReference type="Pfam" id="PF00005">
    <property type="entry name" value="ABC_tran"/>
    <property type="match status" value="2"/>
</dbReference>
<keyword evidence="2" id="KW-0067">ATP-binding</keyword>
<dbReference type="SMART" id="SM00382">
    <property type="entry name" value="AAA"/>
    <property type="match status" value="2"/>
</dbReference>
<dbReference type="AlphaFoldDB" id="A0A2L1GQ30"/>
<dbReference type="InterPro" id="IPR017871">
    <property type="entry name" value="ABC_transporter-like_CS"/>
</dbReference>
<evidence type="ECO:0000259" key="3">
    <source>
        <dbReference type="PROSITE" id="PS50893"/>
    </source>
</evidence>
<dbReference type="GO" id="GO:0005524">
    <property type="term" value="F:ATP binding"/>
    <property type="evidence" value="ECO:0007669"/>
    <property type="project" value="UniProtKB-KW"/>
</dbReference>
<sequence length="492" mass="54098">MTPEAIGDSMETPKKPLLSLRGLKAQTAASSLAIDHLEVCAGEAWGILGETGAGMELLARILAGDLAPVRAGACVLPRELGLVSFAGQQERFERELKNDDTDFLNRPDPGTPAGRLLAGKQTHRELVRLLRLEHVLDRGYRYLSSGEAMKIAILAELSRGVQLLALEHPFDGLDPASCRELARSLSRLHDGGLTLLFLLSDIADLPHWCTHLALLQDGLIHFTGPADVIRILMGGSGGRRQALFRAGTAALRGTDSQAGADEPLIALRNGFARYGEVAVFSGLSLSIRPGEHTLITGPNGCGKSTLVQLITGDHPLCYQNDLCIFGRRRGGGETIWDVKRHMGIVSNDLHRCHRINGNALAVVISGLFDSIGLYQRPTSEQRVLGRSWLEWLGLADKAALPFRRLSYGEQRLVLLARALIKKPRLLVLDEPTEGLDKANRRALLDFLEQTAAEQLSTILYISHRQDEHRPFFRQHLEFRPGDDAVPFRLLHR</sequence>
<gene>
    <name evidence="4" type="ORF">CAY53_10205</name>
</gene>